<gene>
    <name evidence="3" type="ORF">DFH07DRAFT_906874</name>
</gene>
<dbReference type="InterPro" id="IPR050791">
    <property type="entry name" value="Aldo-Keto_reductase"/>
</dbReference>
<evidence type="ECO:0000313" key="4">
    <source>
        <dbReference type="Proteomes" id="UP001215280"/>
    </source>
</evidence>
<dbReference type="InterPro" id="IPR023210">
    <property type="entry name" value="NADP_OxRdtase_dom"/>
</dbReference>
<dbReference type="CDD" id="cd19077">
    <property type="entry name" value="AKR_AKR8A1-2"/>
    <property type="match status" value="1"/>
</dbReference>
<name>A0AAD7MMF5_9AGAR</name>
<keyword evidence="1" id="KW-0560">Oxidoreductase</keyword>
<dbReference type="GO" id="GO:0005737">
    <property type="term" value="C:cytoplasm"/>
    <property type="evidence" value="ECO:0007669"/>
    <property type="project" value="TreeGrafter"/>
</dbReference>
<dbReference type="Proteomes" id="UP001215280">
    <property type="component" value="Unassembled WGS sequence"/>
</dbReference>
<evidence type="ECO:0000313" key="3">
    <source>
        <dbReference type="EMBL" id="KAJ7722872.1"/>
    </source>
</evidence>
<comment type="caution">
    <text evidence="3">The sequence shown here is derived from an EMBL/GenBank/DDBJ whole genome shotgun (WGS) entry which is preliminary data.</text>
</comment>
<dbReference type="GO" id="GO:0016491">
    <property type="term" value="F:oxidoreductase activity"/>
    <property type="evidence" value="ECO:0007669"/>
    <property type="project" value="UniProtKB-KW"/>
</dbReference>
<dbReference type="Pfam" id="PF00248">
    <property type="entry name" value="Aldo_ket_red"/>
    <property type="match status" value="1"/>
</dbReference>
<sequence length="341" mass="36452">MIARVKRLGGTASNTTVGRVAHGLMMMTLSLTPPTDEECFAAIKAGVDALHPGAKMILNSGEFYSLTRGTQNLELLSRFYAKHSDYAEKTFLSVGGMRLRGGAAPDSSLEYLRESVSNIQKALGPHKKMDLYEPARIDRSIPIEQAMENLVVLSKEGHFGHIGLSECSADTLRRAHAVYPVTAAEIEVSVWSYEAEQKKVIAAAGELGISVLAYSPLGKGFLTGNFSSPADVPAGDYRTRFTRFKEANMAQNMSLVSAISSLAAKKGVTAAQLLIAWVAALGEHVIPLPGSSKATRTLENCAAGDIELSAEEMADITAIAEKGEVKGDRMAGGPELEHLWG</sequence>
<evidence type="ECO:0000256" key="1">
    <source>
        <dbReference type="ARBA" id="ARBA00023002"/>
    </source>
</evidence>
<proteinExistence type="predicted"/>
<dbReference type="PANTHER" id="PTHR43625:SF78">
    <property type="entry name" value="PYRIDOXAL REDUCTASE-RELATED"/>
    <property type="match status" value="1"/>
</dbReference>
<feature type="domain" description="NADP-dependent oxidoreductase" evidence="2">
    <location>
        <begin position="22"/>
        <end position="320"/>
    </location>
</feature>
<dbReference type="Gene3D" id="3.20.20.100">
    <property type="entry name" value="NADP-dependent oxidoreductase domain"/>
    <property type="match status" value="1"/>
</dbReference>
<evidence type="ECO:0000259" key="2">
    <source>
        <dbReference type="Pfam" id="PF00248"/>
    </source>
</evidence>
<reference evidence="3" key="1">
    <citation type="submission" date="2023-03" db="EMBL/GenBank/DDBJ databases">
        <title>Massive genome expansion in bonnet fungi (Mycena s.s.) driven by repeated elements and novel gene families across ecological guilds.</title>
        <authorList>
            <consortium name="Lawrence Berkeley National Laboratory"/>
            <person name="Harder C.B."/>
            <person name="Miyauchi S."/>
            <person name="Viragh M."/>
            <person name="Kuo A."/>
            <person name="Thoen E."/>
            <person name="Andreopoulos B."/>
            <person name="Lu D."/>
            <person name="Skrede I."/>
            <person name="Drula E."/>
            <person name="Henrissat B."/>
            <person name="Morin E."/>
            <person name="Kohler A."/>
            <person name="Barry K."/>
            <person name="LaButti K."/>
            <person name="Morin E."/>
            <person name="Salamov A."/>
            <person name="Lipzen A."/>
            <person name="Mereny Z."/>
            <person name="Hegedus B."/>
            <person name="Baldrian P."/>
            <person name="Stursova M."/>
            <person name="Weitz H."/>
            <person name="Taylor A."/>
            <person name="Grigoriev I.V."/>
            <person name="Nagy L.G."/>
            <person name="Martin F."/>
            <person name="Kauserud H."/>
        </authorList>
    </citation>
    <scope>NUCLEOTIDE SEQUENCE</scope>
    <source>
        <strain evidence="3">CBHHK188m</strain>
    </source>
</reference>
<accession>A0AAD7MMF5</accession>
<organism evidence="3 4">
    <name type="scientific">Mycena maculata</name>
    <dbReference type="NCBI Taxonomy" id="230809"/>
    <lineage>
        <taxon>Eukaryota</taxon>
        <taxon>Fungi</taxon>
        <taxon>Dikarya</taxon>
        <taxon>Basidiomycota</taxon>
        <taxon>Agaricomycotina</taxon>
        <taxon>Agaricomycetes</taxon>
        <taxon>Agaricomycetidae</taxon>
        <taxon>Agaricales</taxon>
        <taxon>Marasmiineae</taxon>
        <taxon>Mycenaceae</taxon>
        <taxon>Mycena</taxon>
    </lineage>
</organism>
<dbReference type="InterPro" id="IPR036812">
    <property type="entry name" value="NAD(P)_OxRdtase_dom_sf"/>
</dbReference>
<dbReference type="PANTHER" id="PTHR43625">
    <property type="entry name" value="AFLATOXIN B1 ALDEHYDE REDUCTASE"/>
    <property type="match status" value="1"/>
</dbReference>
<keyword evidence="4" id="KW-1185">Reference proteome</keyword>
<dbReference type="EMBL" id="JARJLG010000253">
    <property type="protein sequence ID" value="KAJ7722872.1"/>
    <property type="molecule type" value="Genomic_DNA"/>
</dbReference>
<protein>
    <submittedName>
        <fullName evidence="3">Aldo/keto reductase</fullName>
    </submittedName>
</protein>
<dbReference type="AlphaFoldDB" id="A0AAD7MMF5"/>
<dbReference type="SUPFAM" id="SSF51430">
    <property type="entry name" value="NAD(P)-linked oxidoreductase"/>
    <property type="match status" value="1"/>
</dbReference>